<feature type="compositionally biased region" description="Basic and acidic residues" evidence="1">
    <location>
        <begin position="59"/>
        <end position="70"/>
    </location>
</feature>
<evidence type="ECO:0000313" key="2">
    <source>
        <dbReference type="EMBL" id="GEO35584.1"/>
    </source>
</evidence>
<evidence type="ECO:0000256" key="1">
    <source>
        <dbReference type="SAM" id="MobiDB-lite"/>
    </source>
</evidence>
<proteinExistence type="predicted"/>
<evidence type="ECO:0000313" key="3">
    <source>
        <dbReference type="Proteomes" id="UP000321181"/>
    </source>
</evidence>
<feature type="region of interest" description="Disordered" evidence="1">
    <location>
        <begin position="39"/>
        <end position="70"/>
    </location>
</feature>
<organism evidence="2 3">
    <name type="scientific">Cellulomonas aerilata</name>
    <dbReference type="NCBI Taxonomy" id="515326"/>
    <lineage>
        <taxon>Bacteria</taxon>
        <taxon>Bacillati</taxon>
        <taxon>Actinomycetota</taxon>
        <taxon>Actinomycetes</taxon>
        <taxon>Micrococcales</taxon>
        <taxon>Cellulomonadaceae</taxon>
        <taxon>Cellulomonas</taxon>
    </lineage>
</organism>
<dbReference type="AlphaFoldDB" id="A0A512DGG6"/>
<keyword evidence="3" id="KW-1185">Reference proteome</keyword>
<reference evidence="2 3" key="1">
    <citation type="submission" date="2019-07" db="EMBL/GenBank/DDBJ databases">
        <title>Whole genome shotgun sequence of Cellulomonas aerilata NBRC 106308.</title>
        <authorList>
            <person name="Hosoyama A."/>
            <person name="Uohara A."/>
            <person name="Ohji S."/>
            <person name="Ichikawa N."/>
        </authorList>
    </citation>
    <scope>NUCLEOTIDE SEQUENCE [LARGE SCALE GENOMIC DNA]</scope>
    <source>
        <strain evidence="2 3">NBRC 106308</strain>
    </source>
</reference>
<comment type="caution">
    <text evidence="2">The sequence shown here is derived from an EMBL/GenBank/DDBJ whole genome shotgun (WGS) entry which is preliminary data.</text>
</comment>
<name>A0A512DGG6_9CELL</name>
<gene>
    <name evidence="2" type="ORF">CAE01nite_33090</name>
</gene>
<accession>A0A512DGG6</accession>
<protein>
    <submittedName>
        <fullName evidence="2">Uncharacterized protein</fullName>
    </submittedName>
</protein>
<sequence>MVTWTVRRTDVRTQTVAAGRAGTGQRVAVHRAGRDGLVGAGSVDRGVRHAPSVSAGPDTPRRAADHAGSE</sequence>
<dbReference type="EMBL" id="BJYY01000021">
    <property type="protein sequence ID" value="GEO35584.1"/>
    <property type="molecule type" value="Genomic_DNA"/>
</dbReference>
<dbReference type="Proteomes" id="UP000321181">
    <property type="component" value="Unassembled WGS sequence"/>
</dbReference>